<evidence type="ECO:0000256" key="4">
    <source>
        <dbReference type="ARBA" id="ARBA00022692"/>
    </source>
</evidence>
<comment type="caution">
    <text evidence="10">The sequence shown here is derived from an EMBL/GenBank/DDBJ whole genome shotgun (WGS) entry which is preliminary data.</text>
</comment>
<evidence type="ECO:0000256" key="5">
    <source>
        <dbReference type="ARBA" id="ARBA00022989"/>
    </source>
</evidence>
<evidence type="ECO:0000313" key="10">
    <source>
        <dbReference type="EMBL" id="NGM19535.1"/>
    </source>
</evidence>
<dbReference type="Gene3D" id="1.10.3720.10">
    <property type="entry name" value="MetI-like"/>
    <property type="match status" value="1"/>
</dbReference>
<feature type="transmembrane region" description="Helical" evidence="7">
    <location>
        <begin position="161"/>
        <end position="183"/>
    </location>
</feature>
<keyword evidence="5 7" id="KW-1133">Transmembrane helix</keyword>
<reference evidence="10 11" key="1">
    <citation type="submission" date="2020-03" db="EMBL/GenBank/DDBJ databases">
        <title>Roseomonas stagni sp. nov., isolated from pond water in Japan.</title>
        <authorList>
            <person name="Furuhata K."/>
            <person name="Miyamoto H."/>
            <person name="Goto K."/>
        </authorList>
    </citation>
    <scope>NUCLEOTIDE SEQUENCE [LARGE SCALE GENOMIC DNA]</scope>
    <source>
        <strain evidence="10 11">PeD5</strain>
    </source>
</reference>
<keyword evidence="2 7" id="KW-0813">Transport</keyword>
<dbReference type="AlphaFoldDB" id="A0A6M1LGR5"/>
<dbReference type="InterPro" id="IPR050366">
    <property type="entry name" value="BP-dependent_transpt_permease"/>
</dbReference>
<feature type="transmembrane region" description="Helical" evidence="7">
    <location>
        <begin position="240"/>
        <end position="264"/>
    </location>
</feature>
<dbReference type="InterPro" id="IPR025966">
    <property type="entry name" value="OppC_N"/>
</dbReference>
<comment type="similarity">
    <text evidence="7">Belongs to the binding-protein-dependent transport system permease family.</text>
</comment>
<feature type="transmembrane region" description="Helical" evidence="7">
    <location>
        <begin position="276"/>
        <end position="292"/>
    </location>
</feature>
<evidence type="ECO:0000259" key="9">
    <source>
        <dbReference type="PROSITE" id="PS50928"/>
    </source>
</evidence>
<keyword evidence="6 7" id="KW-0472">Membrane</keyword>
<gene>
    <name evidence="10" type="ORF">G3576_05885</name>
</gene>
<comment type="subcellular location">
    <subcellularLocation>
        <location evidence="1 7">Cell membrane</location>
        <topology evidence="1 7">Multi-pass membrane protein</topology>
    </subcellularLocation>
</comment>
<feature type="region of interest" description="Disordered" evidence="8">
    <location>
        <begin position="103"/>
        <end position="140"/>
    </location>
</feature>
<dbReference type="PANTHER" id="PTHR43386:SF26">
    <property type="entry name" value="ABC TRANSPORTER PERMEASE PROTEIN"/>
    <property type="match status" value="1"/>
</dbReference>
<feature type="transmembrane region" description="Helical" evidence="7">
    <location>
        <begin position="298"/>
        <end position="315"/>
    </location>
</feature>
<dbReference type="Proteomes" id="UP000475385">
    <property type="component" value="Unassembled WGS sequence"/>
</dbReference>
<accession>A0A6M1LGR5</accession>
<proteinExistence type="inferred from homology"/>
<dbReference type="PANTHER" id="PTHR43386">
    <property type="entry name" value="OLIGOPEPTIDE TRANSPORT SYSTEM PERMEASE PROTEIN APPC"/>
    <property type="match status" value="1"/>
</dbReference>
<feature type="domain" description="ABC transmembrane type-1" evidence="9">
    <location>
        <begin position="232"/>
        <end position="422"/>
    </location>
</feature>
<organism evidence="10 11">
    <name type="scientific">Falsiroseomonas algicola</name>
    <dbReference type="NCBI Taxonomy" id="2716930"/>
    <lineage>
        <taxon>Bacteria</taxon>
        <taxon>Pseudomonadati</taxon>
        <taxon>Pseudomonadota</taxon>
        <taxon>Alphaproteobacteria</taxon>
        <taxon>Acetobacterales</taxon>
        <taxon>Roseomonadaceae</taxon>
        <taxon>Falsiroseomonas</taxon>
    </lineage>
</organism>
<evidence type="ECO:0000256" key="8">
    <source>
        <dbReference type="SAM" id="MobiDB-lite"/>
    </source>
</evidence>
<evidence type="ECO:0000256" key="3">
    <source>
        <dbReference type="ARBA" id="ARBA00022475"/>
    </source>
</evidence>
<dbReference type="InterPro" id="IPR035906">
    <property type="entry name" value="MetI-like_sf"/>
</dbReference>
<evidence type="ECO:0000256" key="6">
    <source>
        <dbReference type="ARBA" id="ARBA00023136"/>
    </source>
</evidence>
<feature type="region of interest" description="Disordered" evidence="8">
    <location>
        <begin position="1"/>
        <end position="71"/>
    </location>
</feature>
<evidence type="ECO:0000256" key="2">
    <source>
        <dbReference type="ARBA" id="ARBA00022448"/>
    </source>
</evidence>
<dbReference type="Pfam" id="PF12911">
    <property type="entry name" value="OppC_N"/>
    <property type="match status" value="1"/>
</dbReference>
<evidence type="ECO:0000313" key="11">
    <source>
        <dbReference type="Proteomes" id="UP000475385"/>
    </source>
</evidence>
<dbReference type="GO" id="GO:0055085">
    <property type="term" value="P:transmembrane transport"/>
    <property type="evidence" value="ECO:0007669"/>
    <property type="project" value="InterPro"/>
</dbReference>
<dbReference type="SUPFAM" id="SSF161098">
    <property type="entry name" value="MetI-like"/>
    <property type="match status" value="1"/>
</dbReference>
<feature type="compositionally biased region" description="Gly residues" evidence="8">
    <location>
        <begin position="31"/>
        <end position="40"/>
    </location>
</feature>
<keyword evidence="11" id="KW-1185">Reference proteome</keyword>
<feature type="compositionally biased region" description="Basic residues" evidence="8">
    <location>
        <begin position="48"/>
        <end position="59"/>
    </location>
</feature>
<feature type="transmembrane region" description="Helical" evidence="7">
    <location>
        <begin position="403"/>
        <end position="422"/>
    </location>
</feature>
<dbReference type="EMBL" id="JAAIKB010000002">
    <property type="protein sequence ID" value="NGM19535.1"/>
    <property type="molecule type" value="Genomic_DNA"/>
</dbReference>
<dbReference type="GO" id="GO:0005886">
    <property type="term" value="C:plasma membrane"/>
    <property type="evidence" value="ECO:0007669"/>
    <property type="project" value="UniProtKB-SubCell"/>
</dbReference>
<evidence type="ECO:0000256" key="1">
    <source>
        <dbReference type="ARBA" id="ARBA00004651"/>
    </source>
</evidence>
<dbReference type="PROSITE" id="PS50928">
    <property type="entry name" value="ABC_TM1"/>
    <property type="match status" value="1"/>
</dbReference>
<evidence type="ECO:0000256" key="7">
    <source>
        <dbReference type="RuleBase" id="RU363032"/>
    </source>
</evidence>
<keyword evidence="3" id="KW-1003">Cell membrane</keyword>
<dbReference type="InterPro" id="IPR000515">
    <property type="entry name" value="MetI-like"/>
</dbReference>
<sequence>MVLFDAGGADLPHPARAEPQPLQAGDDDPPGAGGHAGGDADGYSEVRPRRRSVRTHHPPPPRVAADLHPARHRLRPGIRLHAGLRGGDGDDLLLAWRRQADHRQHHLARPSRDGRLPRAGRLPLRDDQPRRRSLLRPARSAAPPRGARVVKAFWREYRENWIAVIALAVVVLVVLAALLAPWITPQDPYDLASLDLMDARRPPGFVGSNGYVHWLGTDAQGRDLLSAIIHGLRISLQMGIAAGLVAMTIGATLGILSAHAGGWVEAAIMRVVDLQLSFPAILLALVLVAVLGQGKSQLIIALVAAQYAYFARTAYGAATAERQKDYVEAAHAPPLPSWRVVLRHILPNCLPPLIVVGTVQVANAIALEATLSFLGLGLPPTEPSLGMLIANGFQYMMSGRTWISVYPGIALILLIVAINIVGDQIRDQFNPRLRR</sequence>
<name>A0A6M1LGR5_9PROT</name>
<protein>
    <submittedName>
        <fullName evidence="10">ABC transporter permease</fullName>
    </submittedName>
</protein>
<dbReference type="Pfam" id="PF00528">
    <property type="entry name" value="BPD_transp_1"/>
    <property type="match status" value="1"/>
</dbReference>
<dbReference type="CDD" id="cd06261">
    <property type="entry name" value="TM_PBP2"/>
    <property type="match status" value="1"/>
</dbReference>
<keyword evidence="4 7" id="KW-0812">Transmembrane</keyword>